<dbReference type="Gene3D" id="3.20.20.80">
    <property type="entry name" value="Glycosidases"/>
    <property type="match status" value="1"/>
</dbReference>
<proteinExistence type="predicted"/>
<dbReference type="AlphaFoldDB" id="A0A7K3TIR8"/>
<name>A0A7K3TIR8_9BIFI</name>
<dbReference type="EMBL" id="WHZY01000013">
    <property type="protein sequence ID" value="NEG78971.1"/>
    <property type="molecule type" value="Genomic_DNA"/>
</dbReference>
<dbReference type="RefSeq" id="WP_152350757.1">
    <property type="nucleotide sequence ID" value="NZ_WBSN01000014.1"/>
</dbReference>
<dbReference type="Proteomes" id="UP000469763">
    <property type="component" value="Unassembled WGS sequence"/>
</dbReference>
<dbReference type="PANTHER" id="PTHR41244:SF1">
    <property type="entry name" value="GLYCOSYLTRANSFERASE"/>
    <property type="match status" value="1"/>
</dbReference>
<dbReference type="OrthoDB" id="9815339at2"/>
<keyword evidence="1" id="KW-0808">Transferase</keyword>
<sequence>MKTLALHLPQYYTFPENDKWWGKGFTEWTNVRRAAPLYSGHIQPLVPLNDHYYDLSKTSELVWQHSLARQYGIDGFIYYHYWFNGKLLLEKPVENLLKTKEATQEFCFCWANEPWTRAWDGKNKEIIMPQTFGGEKDWKAHIEYFLPFFKDSRYIRINNQPVLFIYSPNRIPQFDQMIEYWNRYLESIGLEKIYLIEFISTFNSNAFSKYSEAVMEFEPLYSAHYQISYVRQALRFFNKKTKRTDIIDYDYLWQKLLEKNRTYNNRKILRSCFTNFDNSPRKGSRAFITKGATPKKFEKYLHQLISQNRKDAADILVINAWNEWGEGAILEPTEQYHFQWLEAVQNALQ</sequence>
<protein>
    <submittedName>
        <fullName evidence="1">Glycosyltransferase</fullName>
    </submittedName>
</protein>
<organism evidence="1 2">
    <name type="scientific">Bifidobacterium avesanii</name>
    <dbReference type="NCBI Taxonomy" id="1798157"/>
    <lineage>
        <taxon>Bacteria</taxon>
        <taxon>Bacillati</taxon>
        <taxon>Actinomycetota</taxon>
        <taxon>Actinomycetes</taxon>
        <taxon>Bifidobacteriales</taxon>
        <taxon>Bifidobacteriaceae</taxon>
        <taxon>Bifidobacterium</taxon>
    </lineage>
</organism>
<comment type="caution">
    <text evidence="1">The sequence shown here is derived from an EMBL/GenBank/DDBJ whole genome shotgun (WGS) entry which is preliminary data.</text>
</comment>
<evidence type="ECO:0000313" key="1">
    <source>
        <dbReference type="EMBL" id="NEG78971.1"/>
    </source>
</evidence>
<evidence type="ECO:0000313" key="2">
    <source>
        <dbReference type="Proteomes" id="UP000469763"/>
    </source>
</evidence>
<accession>A0A7K3TIR8</accession>
<reference evidence="1 2" key="1">
    <citation type="submission" date="2019-10" db="EMBL/GenBank/DDBJ databases">
        <title>Bifidobacterium from non-human primates.</title>
        <authorList>
            <person name="Modesto M."/>
        </authorList>
    </citation>
    <scope>NUCLEOTIDE SEQUENCE [LARGE SCALE GENOMIC DNA]</scope>
    <source>
        <strain evidence="1 2">TREC</strain>
    </source>
</reference>
<dbReference type="PANTHER" id="PTHR41244">
    <property type="entry name" value="RHAMNAN SYNTHESIS F"/>
    <property type="match status" value="1"/>
</dbReference>
<dbReference type="CDD" id="cd11579">
    <property type="entry name" value="Glyco_tran_WbsX"/>
    <property type="match status" value="1"/>
</dbReference>
<dbReference type="InterPro" id="IPR032719">
    <property type="entry name" value="WbsX"/>
</dbReference>
<dbReference type="Pfam" id="PF14307">
    <property type="entry name" value="Glyco_tran_WbsX"/>
    <property type="match status" value="1"/>
</dbReference>
<keyword evidence="2" id="KW-1185">Reference proteome</keyword>
<gene>
    <name evidence="1" type="ORF">GFD22_08325</name>
</gene>
<dbReference type="GO" id="GO:0016740">
    <property type="term" value="F:transferase activity"/>
    <property type="evidence" value="ECO:0007669"/>
    <property type="project" value="UniProtKB-KW"/>
</dbReference>